<dbReference type="InterPro" id="IPR038765">
    <property type="entry name" value="Papain-like_cys_pep_sf"/>
</dbReference>
<organism evidence="1">
    <name type="scientific">Amphimedon queenslandica</name>
    <name type="common">Sponge</name>
    <dbReference type="NCBI Taxonomy" id="400682"/>
    <lineage>
        <taxon>Eukaryota</taxon>
        <taxon>Metazoa</taxon>
        <taxon>Porifera</taxon>
        <taxon>Demospongiae</taxon>
        <taxon>Heteroscleromorpha</taxon>
        <taxon>Haplosclerida</taxon>
        <taxon>Niphatidae</taxon>
        <taxon>Amphimedon</taxon>
    </lineage>
</organism>
<evidence type="ECO:0000313" key="1">
    <source>
        <dbReference type="EnsemblMetazoa" id="Aqu2.1.34439_001"/>
    </source>
</evidence>
<protein>
    <recommendedName>
        <fullName evidence="2">Peptidase C1A papain C-terminal domain-containing protein</fullName>
    </recommendedName>
</protein>
<dbReference type="InParanoid" id="A0A1X7V3Q9"/>
<accession>A0A1X7V3Q9</accession>
<evidence type="ECO:0008006" key="2">
    <source>
        <dbReference type="Google" id="ProtNLM"/>
    </source>
</evidence>
<sequence>MAVVHYCGAKPDKPDDRDYKKKYHKHEIPSMRTHPNVDLSGYVHHVYHQGELGSCTANALCAAYGIDLMKQSQTIAGGYYYFDPSRLFLYYNTREREGNELNNTGASIREALKAMNCKGVCNEYDWPYLESRFKEKPPQSCYAAAVGNNLCKYERLDHNIDQLRACLKDNCPFVFGFKVYDSFISEPKYTMQMPRAQERDNKPLRISCCCCCWL</sequence>
<proteinExistence type="predicted"/>
<dbReference type="Gene3D" id="3.90.70.10">
    <property type="entry name" value="Cysteine proteinases"/>
    <property type="match status" value="1"/>
</dbReference>
<dbReference type="AlphaFoldDB" id="A0A1X7V3Q9"/>
<reference evidence="1" key="1">
    <citation type="submission" date="2017-05" db="UniProtKB">
        <authorList>
            <consortium name="EnsemblMetazoa"/>
        </authorList>
    </citation>
    <scope>IDENTIFICATION</scope>
</reference>
<dbReference type="CDD" id="cd02619">
    <property type="entry name" value="Peptidase_C1"/>
    <property type="match status" value="1"/>
</dbReference>
<dbReference type="EnsemblMetazoa" id="Aqu2.1.34439_001">
    <property type="protein sequence ID" value="Aqu2.1.34439_001"/>
    <property type="gene ID" value="Aqu2.1.34439"/>
</dbReference>
<dbReference type="SUPFAM" id="SSF54001">
    <property type="entry name" value="Cysteine proteinases"/>
    <property type="match status" value="1"/>
</dbReference>
<name>A0A1X7V3Q9_AMPQE</name>
<dbReference type="OrthoDB" id="640249at2759"/>